<comment type="caution">
    <text evidence="1">The sequence shown here is derived from an EMBL/GenBank/DDBJ whole genome shotgun (WGS) entry which is preliminary data.</text>
</comment>
<dbReference type="EMBL" id="JRLV01000032">
    <property type="protein sequence ID" value="KGO78699.1"/>
    <property type="molecule type" value="Genomic_DNA"/>
</dbReference>
<dbReference type="RefSeq" id="WP_035136183.1">
    <property type="nucleotide sequence ID" value="NZ_JRLV01000032.1"/>
</dbReference>
<dbReference type="AlphaFoldDB" id="A0A0A2LFS4"/>
<keyword evidence="2" id="KW-1185">Reference proteome</keyword>
<protein>
    <submittedName>
        <fullName evidence="1">Uncharacterized protein</fullName>
    </submittedName>
</protein>
<sequence>MSTPDYTELESRFHCACEDAIGELSMQYKTHYHSAGKLEDFFGLIQTEFERVVEIFTHKNNLAEDKEAQRRINAIAKEYAKKCVDDYGKVN</sequence>
<dbReference type="eggNOG" id="ENOG5030YQ8">
    <property type="taxonomic scope" value="Bacteria"/>
</dbReference>
<proteinExistence type="predicted"/>
<evidence type="ECO:0000313" key="1">
    <source>
        <dbReference type="EMBL" id="KGO78699.1"/>
    </source>
</evidence>
<reference evidence="1 2" key="1">
    <citation type="submission" date="2013-09" db="EMBL/GenBank/DDBJ databases">
        <authorList>
            <person name="Zeng Z."/>
            <person name="Chen C."/>
        </authorList>
    </citation>
    <scope>NUCLEOTIDE SEQUENCE [LARGE SCALE GENOMIC DNA]</scope>
    <source>
        <strain evidence="1 2">F44-8</strain>
    </source>
</reference>
<name>A0A0A2LFS4_9FLAO</name>
<accession>A0A0A2LFS4</accession>
<dbReference type="Proteomes" id="UP000030129">
    <property type="component" value="Unassembled WGS sequence"/>
</dbReference>
<dbReference type="STRING" id="1406840.Q763_17065"/>
<evidence type="ECO:0000313" key="2">
    <source>
        <dbReference type="Proteomes" id="UP000030129"/>
    </source>
</evidence>
<gene>
    <name evidence="1" type="ORF">Q763_17065</name>
</gene>
<organism evidence="1 2">
    <name type="scientific">Flavobacterium beibuense F44-8</name>
    <dbReference type="NCBI Taxonomy" id="1406840"/>
    <lineage>
        <taxon>Bacteria</taxon>
        <taxon>Pseudomonadati</taxon>
        <taxon>Bacteroidota</taxon>
        <taxon>Flavobacteriia</taxon>
        <taxon>Flavobacteriales</taxon>
        <taxon>Flavobacteriaceae</taxon>
        <taxon>Flavobacterium</taxon>
    </lineage>
</organism>